<accession>A0A174ZHF8</accession>
<comment type="similarity">
    <text evidence="1">Belongs to the sigma-70 factor family. ECF subfamily.</text>
</comment>
<dbReference type="InterPro" id="IPR013324">
    <property type="entry name" value="RNA_pol_sigma_r3/r4-like"/>
</dbReference>
<keyword evidence="2" id="KW-0805">Transcription regulation</keyword>
<dbReference type="InterPro" id="IPR036388">
    <property type="entry name" value="WH-like_DNA-bd_sf"/>
</dbReference>
<feature type="domain" description="RNA polymerase sigma-70 region 2" evidence="6">
    <location>
        <begin position="11"/>
        <end position="77"/>
    </location>
</feature>
<dbReference type="SUPFAM" id="SSF88946">
    <property type="entry name" value="Sigma2 domain of RNA polymerase sigma factors"/>
    <property type="match status" value="1"/>
</dbReference>
<dbReference type="Gene3D" id="1.10.10.10">
    <property type="entry name" value="Winged helix-like DNA-binding domain superfamily/Winged helix DNA-binding domain"/>
    <property type="match status" value="1"/>
</dbReference>
<dbReference type="GO" id="GO:0006352">
    <property type="term" value="P:DNA-templated transcription initiation"/>
    <property type="evidence" value="ECO:0007669"/>
    <property type="project" value="InterPro"/>
</dbReference>
<dbReference type="PANTHER" id="PTHR43133:SF8">
    <property type="entry name" value="RNA POLYMERASE SIGMA FACTOR HI_1459-RELATED"/>
    <property type="match status" value="1"/>
</dbReference>
<keyword evidence="3" id="KW-0731">Sigma factor</keyword>
<reference evidence="7 8" key="1">
    <citation type="submission" date="2015-09" db="EMBL/GenBank/DDBJ databases">
        <authorList>
            <consortium name="Pathogen Informatics"/>
        </authorList>
    </citation>
    <scope>NUCLEOTIDE SEQUENCE [LARGE SCALE GENOMIC DNA]</scope>
    <source>
        <strain evidence="7 8">2789STDY5834889</strain>
    </source>
</reference>
<organism evidence="7 8">
    <name type="scientific">[Ruminococcus] torques</name>
    <dbReference type="NCBI Taxonomy" id="33039"/>
    <lineage>
        <taxon>Bacteria</taxon>
        <taxon>Bacillati</taxon>
        <taxon>Bacillota</taxon>
        <taxon>Clostridia</taxon>
        <taxon>Lachnospirales</taxon>
        <taxon>Lachnospiraceae</taxon>
        <taxon>Mediterraneibacter</taxon>
    </lineage>
</organism>
<dbReference type="AlphaFoldDB" id="A0A174ZHF8"/>
<evidence type="ECO:0000256" key="1">
    <source>
        <dbReference type="ARBA" id="ARBA00010641"/>
    </source>
</evidence>
<evidence type="ECO:0000259" key="6">
    <source>
        <dbReference type="Pfam" id="PF04542"/>
    </source>
</evidence>
<dbReference type="EMBL" id="CZBX01000003">
    <property type="protein sequence ID" value="CUQ83616.1"/>
    <property type="molecule type" value="Genomic_DNA"/>
</dbReference>
<dbReference type="NCBIfam" id="TIGR02937">
    <property type="entry name" value="sigma70-ECF"/>
    <property type="match status" value="1"/>
</dbReference>
<proteinExistence type="inferred from homology"/>
<dbReference type="Gene3D" id="1.10.1740.10">
    <property type="match status" value="1"/>
</dbReference>
<dbReference type="OrthoDB" id="9789355at2"/>
<evidence type="ECO:0000313" key="8">
    <source>
        <dbReference type="Proteomes" id="UP000078383"/>
    </source>
</evidence>
<evidence type="ECO:0000256" key="4">
    <source>
        <dbReference type="ARBA" id="ARBA00023125"/>
    </source>
</evidence>
<sequence length="187" mass="22531">MLTENREFNEIYEQYKNLILKAAYTYSGSYNAAEDITQDTFLKLYMGYDSMKKKNISSWLFTTAKNAALNYRKKHSREIFEIDENWDSEEDTEKNEAQVNSAEEQFLEDELQKQRLELHEKIFTNLMEKNERWYDAIVLVYYMEMPQAKAAELMGIRLEVLHSLLHRAKKWIKKKYGTEYEEMNRED</sequence>
<evidence type="ECO:0000313" key="7">
    <source>
        <dbReference type="EMBL" id="CUQ83616.1"/>
    </source>
</evidence>
<dbReference type="GO" id="GO:0016987">
    <property type="term" value="F:sigma factor activity"/>
    <property type="evidence" value="ECO:0007669"/>
    <property type="project" value="UniProtKB-KW"/>
</dbReference>
<name>A0A174ZHF8_9FIRM</name>
<dbReference type="InterPro" id="IPR014284">
    <property type="entry name" value="RNA_pol_sigma-70_dom"/>
</dbReference>
<keyword evidence="4" id="KW-0238">DNA-binding</keyword>
<dbReference type="InterPro" id="IPR013325">
    <property type="entry name" value="RNA_pol_sigma_r2"/>
</dbReference>
<gene>
    <name evidence="7" type="primary">sigM_1</name>
    <name evidence="7" type="ORF">ERS852502_00738</name>
</gene>
<dbReference type="GO" id="GO:0003677">
    <property type="term" value="F:DNA binding"/>
    <property type="evidence" value="ECO:0007669"/>
    <property type="project" value="UniProtKB-KW"/>
</dbReference>
<dbReference type="RefSeq" id="WP_055171266.1">
    <property type="nucleotide sequence ID" value="NZ_CZBX01000003.1"/>
</dbReference>
<dbReference type="SUPFAM" id="SSF88659">
    <property type="entry name" value="Sigma3 and sigma4 domains of RNA polymerase sigma factors"/>
    <property type="match status" value="1"/>
</dbReference>
<dbReference type="Pfam" id="PF04542">
    <property type="entry name" value="Sigma70_r2"/>
    <property type="match status" value="1"/>
</dbReference>
<dbReference type="Proteomes" id="UP000078383">
    <property type="component" value="Unassembled WGS sequence"/>
</dbReference>
<evidence type="ECO:0000256" key="2">
    <source>
        <dbReference type="ARBA" id="ARBA00023015"/>
    </source>
</evidence>
<protein>
    <submittedName>
        <fullName evidence="7">RNA polymerase sigma factor sigM</fullName>
    </submittedName>
</protein>
<evidence type="ECO:0000256" key="3">
    <source>
        <dbReference type="ARBA" id="ARBA00023082"/>
    </source>
</evidence>
<keyword evidence="5" id="KW-0804">Transcription</keyword>
<evidence type="ECO:0000256" key="5">
    <source>
        <dbReference type="ARBA" id="ARBA00023163"/>
    </source>
</evidence>
<dbReference type="InterPro" id="IPR007627">
    <property type="entry name" value="RNA_pol_sigma70_r2"/>
</dbReference>
<dbReference type="PANTHER" id="PTHR43133">
    <property type="entry name" value="RNA POLYMERASE ECF-TYPE SIGMA FACTO"/>
    <property type="match status" value="1"/>
</dbReference>
<dbReference type="InterPro" id="IPR039425">
    <property type="entry name" value="RNA_pol_sigma-70-like"/>
</dbReference>